<keyword evidence="3" id="KW-0378">Hydrolase</keyword>
<keyword evidence="9" id="KW-1185">Reference proteome</keyword>
<evidence type="ECO:0000313" key="8">
    <source>
        <dbReference type="EMBL" id="CBK23222.2"/>
    </source>
</evidence>
<dbReference type="GO" id="GO:0017116">
    <property type="term" value="F:single-stranded DNA helicase activity"/>
    <property type="evidence" value="ECO:0007669"/>
    <property type="project" value="InterPro"/>
</dbReference>
<sequence>MLALLGEEEWNDSSEQLFLHVQKLIKQCNAEQQQAILMCFNSNDIAILRGYPGTGKTTVISVIVILCVLLRKSVFLTSHTHTAIDNILLKLLQHDLPILRLGDIAKIHPQTTRYHISNQWSGDFGTYQSIYESKSIVAATVYTNLQQFPRGKVFDLCIVDEAGQIPEPSILQAFLLSKQVFLVGDSKQLPPIVQNPLAAKFGFDISLMARLEQSGSEDSKWIGKLYTQYRMNEPIMNLVNHLVYDNTLRAASESIANAFLPVRIDSNAPMWIQTVLSPANGVVFISTDSQSKERNEKEIQEEDNRRSSMLEARIVSELIKYITSGGVSSESIGIISPYNAQVAYIQSVIGDKSIEISTVDSFQGREKECIIISLVRNNRKQKIGTLLKDWRRINVAFSRATRKLIIIGSEITLCAEPIWLEV</sequence>
<dbReference type="GO" id="GO:0043139">
    <property type="term" value="F:5'-3' DNA helicase activity"/>
    <property type="evidence" value="ECO:0007669"/>
    <property type="project" value="TreeGrafter"/>
</dbReference>
<organism evidence="8">
    <name type="scientific">Blastocystis hominis</name>
    <dbReference type="NCBI Taxonomy" id="12968"/>
    <lineage>
        <taxon>Eukaryota</taxon>
        <taxon>Sar</taxon>
        <taxon>Stramenopiles</taxon>
        <taxon>Bigyra</taxon>
        <taxon>Opalozoa</taxon>
        <taxon>Opalinata</taxon>
        <taxon>Blastocystidae</taxon>
        <taxon>Blastocystis</taxon>
    </lineage>
</organism>
<name>D8M583_BLAHO</name>
<dbReference type="GeneID" id="24920248"/>
<reference evidence="8" key="1">
    <citation type="submission" date="2010-02" db="EMBL/GenBank/DDBJ databases">
        <title>Sequencing and annotation of the Blastocystis hominis genome.</title>
        <authorList>
            <person name="Wincker P."/>
        </authorList>
    </citation>
    <scope>NUCLEOTIDE SEQUENCE</scope>
    <source>
        <strain evidence="8">Singapore isolate B</strain>
    </source>
</reference>
<dbReference type="RefSeq" id="XP_012897270.1">
    <property type="nucleotide sequence ID" value="XM_013041816.1"/>
</dbReference>
<evidence type="ECO:0000259" key="6">
    <source>
        <dbReference type="Pfam" id="PF13086"/>
    </source>
</evidence>
<evidence type="ECO:0000256" key="3">
    <source>
        <dbReference type="ARBA" id="ARBA00022801"/>
    </source>
</evidence>
<protein>
    <submittedName>
        <fullName evidence="8">Uncharacterized protein</fullName>
    </submittedName>
</protein>
<dbReference type="Proteomes" id="UP000008312">
    <property type="component" value="Unassembled WGS sequence"/>
</dbReference>
<dbReference type="PANTHER" id="PTHR43788">
    <property type="entry name" value="DNA2/NAM7 HELICASE FAMILY MEMBER"/>
    <property type="match status" value="1"/>
</dbReference>
<dbReference type="AlphaFoldDB" id="D8M583"/>
<dbReference type="InterPro" id="IPR026851">
    <property type="entry name" value="Dna2/JHS1_DEXXQ-box"/>
</dbReference>
<gene>
    <name evidence="8" type="ORF">GSBLH_T00003132001</name>
</gene>
<feature type="domain" description="DNA2/NAM7 helicase helicase" evidence="6">
    <location>
        <begin position="128"/>
        <end position="194"/>
    </location>
</feature>
<keyword evidence="2" id="KW-0547">Nucleotide-binding</keyword>
<feature type="domain" description="DNA2/NAM7 helicase helicase" evidence="6">
    <location>
        <begin position="28"/>
        <end position="119"/>
    </location>
</feature>
<dbReference type="CDD" id="cd18041">
    <property type="entry name" value="DEXXQc_DNA2"/>
    <property type="match status" value="1"/>
</dbReference>
<dbReference type="InterPro" id="IPR041679">
    <property type="entry name" value="DNA2/NAM7-like_C"/>
</dbReference>
<dbReference type="GO" id="GO:0016787">
    <property type="term" value="F:hydrolase activity"/>
    <property type="evidence" value="ECO:0007669"/>
    <property type="project" value="UniProtKB-KW"/>
</dbReference>
<feature type="domain" description="DNA2/NAM7 helicase-like C-terminal" evidence="7">
    <location>
        <begin position="204"/>
        <end position="409"/>
    </location>
</feature>
<keyword evidence="5" id="KW-0067">ATP-binding</keyword>
<evidence type="ECO:0000313" key="9">
    <source>
        <dbReference type="Proteomes" id="UP000008312"/>
    </source>
</evidence>
<dbReference type="OrthoDB" id="204250at2759"/>
<dbReference type="OMA" id="AIFINCD"/>
<dbReference type="GO" id="GO:0005524">
    <property type="term" value="F:ATP binding"/>
    <property type="evidence" value="ECO:0007669"/>
    <property type="project" value="UniProtKB-KW"/>
</dbReference>
<dbReference type="Gene3D" id="3.40.50.300">
    <property type="entry name" value="P-loop containing nucleotide triphosphate hydrolases"/>
    <property type="match status" value="3"/>
</dbReference>
<accession>D8M583</accession>
<dbReference type="PANTHER" id="PTHR43788:SF8">
    <property type="entry name" value="DNA-BINDING PROTEIN SMUBP-2"/>
    <property type="match status" value="1"/>
</dbReference>
<evidence type="ECO:0000259" key="7">
    <source>
        <dbReference type="Pfam" id="PF13087"/>
    </source>
</evidence>
<evidence type="ECO:0000256" key="1">
    <source>
        <dbReference type="ARBA" id="ARBA00007913"/>
    </source>
</evidence>
<dbReference type="SUPFAM" id="SSF52540">
    <property type="entry name" value="P-loop containing nucleoside triphosphate hydrolases"/>
    <property type="match status" value="1"/>
</dbReference>
<evidence type="ECO:0000256" key="5">
    <source>
        <dbReference type="ARBA" id="ARBA00022840"/>
    </source>
</evidence>
<keyword evidence="4" id="KW-0347">Helicase</keyword>
<proteinExistence type="inferred from homology"/>
<dbReference type="InterPro" id="IPR047187">
    <property type="entry name" value="SF1_C_Upf1"/>
</dbReference>
<dbReference type="InterPro" id="IPR027417">
    <property type="entry name" value="P-loop_NTPase"/>
</dbReference>
<dbReference type="CDD" id="cd18808">
    <property type="entry name" value="SF1_C_Upf1"/>
    <property type="match status" value="1"/>
</dbReference>
<dbReference type="InterPro" id="IPR050534">
    <property type="entry name" value="Coronavir_polyprotein_1ab"/>
</dbReference>
<dbReference type="Pfam" id="PF13086">
    <property type="entry name" value="AAA_11"/>
    <property type="match status" value="2"/>
</dbReference>
<dbReference type="Pfam" id="PF13087">
    <property type="entry name" value="AAA_12"/>
    <property type="match status" value="1"/>
</dbReference>
<dbReference type="EMBL" id="FN668657">
    <property type="protein sequence ID" value="CBK23222.2"/>
    <property type="molecule type" value="Genomic_DNA"/>
</dbReference>
<evidence type="ECO:0000256" key="2">
    <source>
        <dbReference type="ARBA" id="ARBA00022741"/>
    </source>
</evidence>
<dbReference type="InterPro" id="IPR041677">
    <property type="entry name" value="DNA2/NAM7_AAA_11"/>
</dbReference>
<comment type="similarity">
    <text evidence="1">Belongs to the DNA2/NAM7 helicase family.</text>
</comment>
<dbReference type="InParanoid" id="D8M583"/>
<evidence type="ECO:0000256" key="4">
    <source>
        <dbReference type="ARBA" id="ARBA00022806"/>
    </source>
</evidence>